<reference evidence="1" key="1">
    <citation type="submission" date="2023-07" db="EMBL/GenBank/DDBJ databases">
        <title>Brevundimonas soil sp. nov., isolated from the soil of chemical plant.</title>
        <authorList>
            <person name="Wu N."/>
        </authorList>
    </citation>
    <scope>NUCLEOTIDE SEQUENCE</scope>
    <source>
        <strain evidence="1">XZ-24</strain>
    </source>
</reference>
<dbReference type="Proteomes" id="UP001169063">
    <property type="component" value="Unassembled WGS sequence"/>
</dbReference>
<accession>A0ABT8SHT6</accession>
<evidence type="ECO:0000313" key="2">
    <source>
        <dbReference type="Proteomes" id="UP001169063"/>
    </source>
</evidence>
<evidence type="ECO:0000313" key="1">
    <source>
        <dbReference type="EMBL" id="MDO1558130.1"/>
    </source>
</evidence>
<keyword evidence="2" id="KW-1185">Reference proteome</keyword>
<dbReference type="EMBL" id="JAUKTR010000001">
    <property type="protein sequence ID" value="MDO1558130.1"/>
    <property type="molecule type" value="Genomic_DNA"/>
</dbReference>
<protein>
    <submittedName>
        <fullName evidence="1">Uncharacterized protein</fullName>
    </submittedName>
</protein>
<proteinExistence type="predicted"/>
<gene>
    <name evidence="1" type="ORF">Q0812_01635</name>
</gene>
<name>A0ABT8SHT6_9CAUL</name>
<comment type="caution">
    <text evidence="1">The sequence shown here is derived from an EMBL/GenBank/DDBJ whole genome shotgun (WGS) entry which is preliminary data.</text>
</comment>
<dbReference type="RefSeq" id="WP_302108551.1">
    <property type="nucleotide sequence ID" value="NZ_JAUKTR010000001.1"/>
</dbReference>
<organism evidence="1 2">
    <name type="scientific">Peiella sedimenti</name>
    <dbReference type="NCBI Taxonomy" id="3061083"/>
    <lineage>
        <taxon>Bacteria</taxon>
        <taxon>Pseudomonadati</taxon>
        <taxon>Pseudomonadota</taxon>
        <taxon>Alphaproteobacteria</taxon>
        <taxon>Caulobacterales</taxon>
        <taxon>Caulobacteraceae</taxon>
        <taxon>Peiella</taxon>
    </lineage>
</organism>
<sequence>MAKLTDVQAAAVRQLVKAAPDEMLHVLETAFRGGGERAAQVSAEAEAERVGREARALVFQPLMGMLHPRADGVIGAQLPRGALERLWAAAGVDPRALLDELRLMDPDAWGPVLDACAANALEALEAEEAAGELRDWLKLVPLGRSALTRLDVWLTRPSGEDAAAFRLALRDADALVEDGSRRLLEMLFSQVEESRRTLMLLTLATDRVTESFLRGSELATFVDRQLDAVEARLAGLLKLDMAAGLKSIERAAGELTWAVQLIDEVQALVELSPEGAWGKRVADARRKASGLVEERLKAAPAAVGKALPMESVTVAGTMRRKAPRLRPPADPLHTETALGLTAYGAAVRGAASLLGCSTLRNRVAEETADQADHYAEELLQMVNGGECADLGEARRMLDVCADLLHHSRGPDAAKVLRRRVAVAGPPAPSQVVA</sequence>